<dbReference type="AlphaFoldDB" id="A0AAD4E5J8"/>
<evidence type="ECO:0000313" key="3">
    <source>
        <dbReference type="Proteomes" id="UP001195769"/>
    </source>
</evidence>
<dbReference type="GeneID" id="64661343"/>
<gene>
    <name evidence="2" type="ORF">F5891DRAFT_1188831</name>
</gene>
<dbReference type="RefSeq" id="XP_041225719.1">
    <property type="nucleotide sequence ID" value="XM_041367045.1"/>
</dbReference>
<keyword evidence="3" id="KW-1185">Reference proteome</keyword>
<feature type="compositionally biased region" description="Polar residues" evidence="1">
    <location>
        <begin position="72"/>
        <end position="83"/>
    </location>
</feature>
<feature type="compositionally biased region" description="Acidic residues" evidence="1">
    <location>
        <begin position="134"/>
        <end position="144"/>
    </location>
</feature>
<name>A0AAD4E5J8_9AGAM</name>
<sequence length="430" mass="48568">MALTRRTKALNDLYISNSEENPMVPSQLKRTRKKVAASTPKDPVESDSPCPESECAHLYVAHPSDRFGFKPLQSQSQATQPTSHTHKEATSEVTEWDSEKHRRQGDIDDFDESGKSADEHEMQDERRAIVDDFREQDDDEDLMEFDQSQSGREDKDEGLLINVHPNVCLVSPLRHILLPLALSLLRVHIEKCHLQRLVLLMAYLMVLPPTDYLLLGAPLLGPQAFWLAQGPIQAEVVIPPAADCLLIALPVAQQPFPLAQDLLAWVYPMVQPPVVQPPVDCLLVDVPCRDHHIGKPLNLIASFLIPLLQAALALTNPSKLGFYPPCWQAFLQAAKLEMRLQAVLTHPIPEHKDVLQLAREVLDVVLWKYHSKKIKIENGYFPEYRAQMSFLLCDDLFTFRTELKKIILSIAKQLYGIFPKGSIAQKDAIQ</sequence>
<comment type="caution">
    <text evidence="2">The sequence shown here is derived from an EMBL/GenBank/DDBJ whole genome shotgun (WGS) entry which is preliminary data.</text>
</comment>
<feature type="region of interest" description="Disordered" evidence="1">
    <location>
        <begin position="1"/>
        <end position="52"/>
    </location>
</feature>
<dbReference type="EMBL" id="JABBWK010000028">
    <property type="protein sequence ID" value="KAG1900143.1"/>
    <property type="molecule type" value="Genomic_DNA"/>
</dbReference>
<evidence type="ECO:0000313" key="2">
    <source>
        <dbReference type="EMBL" id="KAG1900143.1"/>
    </source>
</evidence>
<reference evidence="2" key="1">
    <citation type="journal article" date="2020" name="New Phytol.">
        <title>Comparative genomics reveals dynamic genome evolution in host specialist ectomycorrhizal fungi.</title>
        <authorList>
            <person name="Lofgren L.A."/>
            <person name="Nguyen N.H."/>
            <person name="Vilgalys R."/>
            <person name="Ruytinx J."/>
            <person name="Liao H.L."/>
            <person name="Branco S."/>
            <person name="Kuo A."/>
            <person name="LaButti K."/>
            <person name="Lipzen A."/>
            <person name="Andreopoulos W."/>
            <person name="Pangilinan J."/>
            <person name="Riley R."/>
            <person name="Hundley H."/>
            <person name="Na H."/>
            <person name="Barry K."/>
            <person name="Grigoriev I.V."/>
            <person name="Stajich J.E."/>
            <person name="Kennedy P.G."/>
        </authorList>
    </citation>
    <scope>NUCLEOTIDE SEQUENCE</scope>
    <source>
        <strain evidence="2">FC203</strain>
    </source>
</reference>
<dbReference type="Proteomes" id="UP001195769">
    <property type="component" value="Unassembled WGS sequence"/>
</dbReference>
<accession>A0AAD4E5J8</accession>
<feature type="compositionally biased region" description="Basic and acidic residues" evidence="1">
    <location>
        <begin position="97"/>
        <end position="133"/>
    </location>
</feature>
<evidence type="ECO:0000256" key="1">
    <source>
        <dbReference type="SAM" id="MobiDB-lite"/>
    </source>
</evidence>
<protein>
    <submittedName>
        <fullName evidence="2">Uncharacterized protein</fullName>
    </submittedName>
</protein>
<organism evidence="2 3">
    <name type="scientific">Suillus fuscotomentosus</name>
    <dbReference type="NCBI Taxonomy" id="1912939"/>
    <lineage>
        <taxon>Eukaryota</taxon>
        <taxon>Fungi</taxon>
        <taxon>Dikarya</taxon>
        <taxon>Basidiomycota</taxon>
        <taxon>Agaricomycotina</taxon>
        <taxon>Agaricomycetes</taxon>
        <taxon>Agaricomycetidae</taxon>
        <taxon>Boletales</taxon>
        <taxon>Suillineae</taxon>
        <taxon>Suillaceae</taxon>
        <taxon>Suillus</taxon>
    </lineage>
</organism>
<proteinExistence type="predicted"/>
<feature type="region of interest" description="Disordered" evidence="1">
    <location>
        <begin position="66"/>
        <end position="154"/>
    </location>
</feature>